<evidence type="ECO:0000313" key="2">
    <source>
        <dbReference type="EMBL" id="GFN90867.1"/>
    </source>
</evidence>
<dbReference type="AlphaFoldDB" id="A0AAV3Z898"/>
<gene>
    <name evidence="2" type="ORF">PoB_001737300</name>
</gene>
<proteinExistence type="predicted"/>
<sequence length="166" mass="18923">MPHTGDPLAECKDKIEPFINSLCARFQEIFTPLQDLSIDEMVVGYKGRWKFLQFNAAKPDKHLIKSFGLVDSVTGYVLNILTYFGHNTSYNPECDLGSGTAMKVFDTLLANVGRGHHVSIMDRLYATPILIDHMTNRSQYYTGTVQINRKHFHLELKTQHLVHMVP</sequence>
<evidence type="ECO:0000259" key="1">
    <source>
        <dbReference type="Pfam" id="PF13843"/>
    </source>
</evidence>
<accession>A0AAV3Z898</accession>
<organism evidence="2 3">
    <name type="scientific">Plakobranchus ocellatus</name>
    <dbReference type="NCBI Taxonomy" id="259542"/>
    <lineage>
        <taxon>Eukaryota</taxon>
        <taxon>Metazoa</taxon>
        <taxon>Spiralia</taxon>
        <taxon>Lophotrochozoa</taxon>
        <taxon>Mollusca</taxon>
        <taxon>Gastropoda</taxon>
        <taxon>Heterobranchia</taxon>
        <taxon>Euthyneura</taxon>
        <taxon>Panpulmonata</taxon>
        <taxon>Sacoglossa</taxon>
        <taxon>Placobranchoidea</taxon>
        <taxon>Plakobranchidae</taxon>
        <taxon>Plakobranchus</taxon>
    </lineage>
</organism>
<dbReference type="Proteomes" id="UP000735302">
    <property type="component" value="Unassembled WGS sequence"/>
</dbReference>
<protein>
    <submittedName>
        <fullName evidence="2">PiggyBac transposable element-derived protein 4</fullName>
    </submittedName>
</protein>
<reference evidence="2 3" key="1">
    <citation type="journal article" date="2021" name="Elife">
        <title>Chloroplast acquisition without the gene transfer in kleptoplastic sea slugs, Plakobranchus ocellatus.</title>
        <authorList>
            <person name="Maeda T."/>
            <person name="Takahashi S."/>
            <person name="Yoshida T."/>
            <person name="Shimamura S."/>
            <person name="Takaki Y."/>
            <person name="Nagai Y."/>
            <person name="Toyoda A."/>
            <person name="Suzuki Y."/>
            <person name="Arimoto A."/>
            <person name="Ishii H."/>
            <person name="Satoh N."/>
            <person name="Nishiyama T."/>
            <person name="Hasebe M."/>
            <person name="Maruyama T."/>
            <person name="Minagawa J."/>
            <person name="Obokata J."/>
            <person name="Shigenobu S."/>
        </authorList>
    </citation>
    <scope>NUCLEOTIDE SEQUENCE [LARGE SCALE GENOMIC DNA]</scope>
</reference>
<dbReference type="PANTHER" id="PTHR46599">
    <property type="entry name" value="PIGGYBAC TRANSPOSABLE ELEMENT-DERIVED PROTEIN 4"/>
    <property type="match status" value="1"/>
</dbReference>
<dbReference type="InterPro" id="IPR029526">
    <property type="entry name" value="PGBD"/>
</dbReference>
<keyword evidence="3" id="KW-1185">Reference proteome</keyword>
<dbReference type="Pfam" id="PF13843">
    <property type="entry name" value="DDE_Tnp_1_7"/>
    <property type="match status" value="1"/>
</dbReference>
<evidence type="ECO:0000313" key="3">
    <source>
        <dbReference type="Proteomes" id="UP000735302"/>
    </source>
</evidence>
<name>A0AAV3Z898_9GAST</name>
<feature type="domain" description="PiggyBac transposable element-derived protein" evidence="1">
    <location>
        <begin position="14"/>
        <end position="160"/>
    </location>
</feature>
<dbReference type="PANTHER" id="PTHR46599:SF3">
    <property type="entry name" value="PIGGYBAC TRANSPOSABLE ELEMENT-DERIVED PROTEIN 4"/>
    <property type="match status" value="1"/>
</dbReference>
<comment type="caution">
    <text evidence="2">The sequence shown here is derived from an EMBL/GenBank/DDBJ whole genome shotgun (WGS) entry which is preliminary data.</text>
</comment>
<dbReference type="EMBL" id="BLXT01002074">
    <property type="protein sequence ID" value="GFN90867.1"/>
    <property type="molecule type" value="Genomic_DNA"/>
</dbReference>